<reference evidence="2 3" key="1">
    <citation type="journal article" date="2024" name="Science">
        <title>Giant polyketide synthase enzymes in the biosynthesis of giant marine polyether toxins.</title>
        <authorList>
            <person name="Fallon T.R."/>
            <person name="Shende V.V."/>
            <person name="Wierzbicki I.H."/>
            <person name="Pendleton A.L."/>
            <person name="Watervoot N.F."/>
            <person name="Auber R.P."/>
            <person name="Gonzalez D.J."/>
            <person name="Wisecaver J.H."/>
            <person name="Moore B.S."/>
        </authorList>
    </citation>
    <scope>NUCLEOTIDE SEQUENCE [LARGE SCALE GENOMIC DNA]</scope>
    <source>
        <strain evidence="2 3">12B1</strain>
    </source>
</reference>
<proteinExistence type="predicted"/>
<dbReference type="EMBL" id="JBGBPQ010000008">
    <property type="protein sequence ID" value="KAL1520630.1"/>
    <property type="molecule type" value="Genomic_DNA"/>
</dbReference>
<dbReference type="SUPFAM" id="SSF56281">
    <property type="entry name" value="Metallo-hydrolase/oxidoreductase"/>
    <property type="match status" value="1"/>
</dbReference>
<name>A0AB34JIA2_PRYPA</name>
<dbReference type="GO" id="GO:0003755">
    <property type="term" value="F:peptidyl-prolyl cis-trans isomerase activity"/>
    <property type="evidence" value="ECO:0007669"/>
    <property type="project" value="InterPro"/>
</dbReference>
<protein>
    <recommendedName>
        <fullName evidence="1">PPIase cyclophilin-type domain-containing protein</fullName>
    </recommendedName>
</protein>
<organism evidence="2 3">
    <name type="scientific">Prymnesium parvum</name>
    <name type="common">Toxic golden alga</name>
    <dbReference type="NCBI Taxonomy" id="97485"/>
    <lineage>
        <taxon>Eukaryota</taxon>
        <taxon>Haptista</taxon>
        <taxon>Haptophyta</taxon>
        <taxon>Prymnesiophyceae</taxon>
        <taxon>Prymnesiales</taxon>
        <taxon>Prymnesiaceae</taxon>
        <taxon>Prymnesium</taxon>
    </lineage>
</organism>
<dbReference type="InterPro" id="IPR002130">
    <property type="entry name" value="Cyclophilin-type_PPIase_dom"/>
</dbReference>
<dbReference type="Proteomes" id="UP001515480">
    <property type="component" value="Unassembled WGS sequence"/>
</dbReference>
<dbReference type="Pfam" id="PF23023">
    <property type="entry name" value="Anti-Pycsar_Apyc1"/>
    <property type="match status" value="1"/>
</dbReference>
<dbReference type="InterPro" id="IPR029000">
    <property type="entry name" value="Cyclophilin-like_dom_sf"/>
</dbReference>
<gene>
    <name evidence="2" type="ORF">AB1Y20_022204</name>
</gene>
<comment type="caution">
    <text evidence="2">The sequence shown here is derived from an EMBL/GenBank/DDBJ whole genome shotgun (WGS) entry which is preliminary data.</text>
</comment>
<feature type="domain" description="PPIase cyclophilin-type" evidence="1">
    <location>
        <begin position="201"/>
        <end position="347"/>
    </location>
</feature>
<dbReference type="Pfam" id="PF00160">
    <property type="entry name" value="Pro_isomerase"/>
    <property type="match status" value="1"/>
</dbReference>
<dbReference type="Gene3D" id="3.60.15.10">
    <property type="entry name" value="Ribonuclease Z/Hydroxyacylglutathione hydrolase-like"/>
    <property type="match status" value="1"/>
</dbReference>
<dbReference type="AlphaFoldDB" id="A0AB34JIA2"/>
<dbReference type="PANTHER" id="PTHR46018">
    <property type="entry name" value="ZINC PHOSPHODIESTERASE ELAC PROTEIN 1"/>
    <property type="match status" value="1"/>
</dbReference>
<accession>A0AB34JIA2</accession>
<sequence>MLFAPRGLAATCGTLTGRRAALCTRLPRTPDASPTLNLRHTSEVRNKERVKLRAMDVIDLTFLGTGSGEPSPTRNQQSLLLRSTTDAWLFDCGEGAQHRLMFTNHSPADIKRIFISHLHGDHVLGLPGLLCAMASKSVSGIKPENAGPHSAANSRDAPLQIVGPFGLRTFLYTALQNTYASMAGKAFQAPDRFALVFGSTHGSFTARCRRAYAPLWADRVYSLAVNGYYDDSYFPRVLRSPWLSVVQFGTSGVPELARVYNFSTAARCAILEPQPHLMPRNVGGIAPLSNTAGTLSMSTSFNESTATTWNATAELFVNTGNNSWLDEKLFVPFCTVDQKGMRTLNAFPSFGELQELGGPGPSLGMLYQEGNRYIEGEEKWAHMAKSTSVRVVCLDEGRILDLGGDDAVKGPCVDDILNPTSSSPYSEYSAREGRWICPAAMIDTCVAPGFTSKKHKIAESKLATLAAKEPGNKGSSRVAQTHAEL</sequence>
<dbReference type="InterPro" id="IPR036866">
    <property type="entry name" value="RibonucZ/Hydroxyglut_hydro"/>
</dbReference>
<dbReference type="GO" id="GO:0005634">
    <property type="term" value="C:nucleus"/>
    <property type="evidence" value="ECO:0007669"/>
    <property type="project" value="TreeGrafter"/>
</dbReference>
<dbReference type="Gene3D" id="2.40.100.10">
    <property type="entry name" value="Cyclophilin-like"/>
    <property type="match status" value="1"/>
</dbReference>
<dbReference type="PANTHER" id="PTHR46018:SF2">
    <property type="entry name" value="ZINC PHOSPHODIESTERASE ELAC PROTEIN 1"/>
    <property type="match status" value="1"/>
</dbReference>
<evidence type="ECO:0000313" key="2">
    <source>
        <dbReference type="EMBL" id="KAL1520630.1"/>
    </source>
</evidence>
<evidence type="ECO:0000259" key="1">
    <source>
        <dbReference type="Pfam" id="PF00160"/>
    </source>
</evidence>
<dbReference type="SUPFAM" id="SSF50891">
    <property type="entry name" value="Cyclophilin-like"/>
    <property type="match status" value="1"/>
</dbReference>
<keyword evidence="3" id="KW-1185">Reference proteome</keyword>
<dbReference type="GO" id="GO:0042781">
    <property type="term" value="F:3'-tRNA processing endoribonuclease activity"/>
    <property type="evidence" value="ECO:0007669"/>
    <property type="project" value="TreeGrafter"/>
</dbReference>
<evidence type="ECO:0000313" key="3">
    <source>
        <dbReference type="Proteomes" id="UP001515480"/>
    </source>
</evidence>